<evidence type="ECO:0000313" key="4">
    <source>
        <dbReference type="EMBL" id="KAF0846011.1"/>
    </source>
</evidence>
<protein>
    <submittedName>
        <fullName evidence="4">PPE family protein</fullName>
    </submittedName>
</protein>
<dbReference type="InterPro" id="IPR038332">
    <property type="entry name" value="PPE_sf"/>
</dbReference>
<feature type="compositionally biased region" description="Basic and acidic residues" evidence="2">
    <location>
        <begin position="442"/>
        <end position="457"/>
    </location>
</feature>
<feature type="compositionally biased region" description="Low complexity" evidence="2">
    <location>
        <begin position="366"/>
        <end position="379"/>
    </location>
</feature>
<evidence type="ECO:0000256" key="1">
    <source>
        <dbReference type="ARBA" id="ARBA00010652"/>
    </source>
</evidence>
<sequence>MTGDNPVLSGPAIVTGITGSTPEIVRAGQGAATTRQWASDLAQSAADGAHDPAYIQTMENFQGISHQEIYDHAQQMQPGTMHAAAEAWKLIGTGMQFATMNLGLKVRKSAAGGWAGASADAMLAALDRFVGEMTGMQDIANGVGWRIESAALAAEAVKAAVPPPPSGDKPAAPLIPGLENPAVLTNSAQSASDSHLEAVWAMTNHYVPNYDPAGQGVPTFGAPTEPGEGASIQGAPGNSVLSGDAAGDQSSGTRLGVGDQPGADAGNQLVSDGLESEEANDDPSSDGASGNEAGSAEDNGGSADDPSDDSSTTAASTDPGAVGSSSGSPNSVGGAPGSGQSGSPGGAGASGGQAGAGVPGAGRALPGTPVAGPVAAVAGGPTGGAGGRAYPGMAGMPGAGAGRRQDDDERKTPDWLVDQRNTEELIGPREPTVPAVFGIDDGPVREGDWETLRRDESAYGQDDWTTPDEQPR</sequence>
<keyword evidence="5" id="KW-1185">Reference proteome</keyword>
<reference evidence="4 5" key="1">
    <citation type="submission" date="2019-07" db="EMBL/GenBank/DDBJ databases">
        <title>Genomic Encyclopedia of Type Strains, Phase IV (KMG-IV): sequencing the most valuable type-strain genomes for metagenomic binning, comparative biology and taxonomic classification.</title>
        <authorList>
            <person name="Goeker M."/>
        </authorList>
    </citation>
    <scope>NUCLEOTIDE SEQUENCE [LARGE SCALE GENOMIC DNA]</scope>
    <source>
        <strain evidence="4 5">DSM 44831</strain>
    </source>
</reference>
<dbReference type="Pfam" id="PF00823">
    <property type="entry name" value="PPE"/>
    <property type="match status" value="1"/>
</dbReference>
<gene>
    <name evidence="4" type="ORF">FNL39_106406</name>
</gene>
<proteinExistence type="inferred from homology"/>
<feature type="compositionally biased region" description="Acidic residues" evidence="2">
    <location>
        <begin position="274"/>
        <end position="284"/>
    </location>
</feature>
<dbReference type="SUPFAM" id="SSF140459">
    <property type="entry name" value="PE/PPE dimer-like"/>
    <property type="match status" value="1"/>
</dbReference>
<evidence type="ECO:0000313" key="5">
    <source>
        <dbReference type="Proteomes" id="UP000798951"/>
    </source>
</evidence>
<name>A0ABQ6YKG9_9NOCA</name>
<feature type="compositionally biased region" description="Gly residues" evidence="2">
    <location>
        <begin position="380"/>
        <end position="401"/>
    </location>
</feature>
<comment type="similarity">
    <text evidence="1">Belongs to the mycobacterial PPE family.</text>
</comment>
<feature type="compositionally biased region" description="Low complexity" evidence="2">
    <location>
        <begin position="300"/>
        <end position="333"/>
    </location>
</feature>
<evidence type="ECO:0000256" key="2">
    <source>
        <dbReference type="SAM" id="MobiDB-lite"/>
    </source>
</evidence>
<dbReference type="EMBL" id="VMSD01000006">
    <property type="protein sequence ID" value="KAF0846011.1"/>
    <property type="molecule type" value="Genomic_DNA"/>
</dbReference>
<accession>A0ABQ6YKG9</accession>
<feature type="compositionally biased region" description="Polar residues" evidence="2">
    <location>
        <begin position="463"/>
        <end position="472"/>
    </location>
</feature>
<dbReference type="RefSeq" id="WP_067984531.1">
    <property type="nucleotide sequence ID" value="NZ_VMSD01000006.1"/>
</dbReference>
<feature type="region of interest" description="Disordered" evidence="2">
    <location>
        <begin position="428"/>
        <end position="472"/>
    </location>
</feature>
<dbReference type="Proteomes" id="UP000798951">
    <property type="component" value="Unassembled WGS sequence"/>
</dbReference>
<dbReference type="InterPro" id="IPR000030">
    <property type="entry name" value="PPE_dom"/>
</dbReference>
<feature type="compositionally biased region" description="Gly residues" evidence="2">
    <location>
        <begin position="334"/>
        <end position="360"/>
    </location>
</feature>
<feature type="region of interest" description="Disordered" evidence="2">
    <location>
        <begin position="216"/>
        <end position="414"/>
    </location>
</feature>
<dbReference type="Gene3D" id="1.20.1260.20">
    <property type="entry name" value="PPE superfamily"/>
    <property type="match status" value="1"/>
</dbReference>
<evidence type="ECO:0000259" key="3">
    <source>
        <dbReference type="Pfam" id="PF00823"/>
    </source>
</evidence>
<organism evidence="4 5">
    <name type="scientific">Nocardia caishijiensis</name>
    <dbReference type="NCBI Taxonomy" id="184756"/>
    <lineage>
        <taxon>Bacteria</taxon>
        <taxon>Bacillati</taxon>
        <taxon>Actinomycetota</taxon>
        <taxon>Actinomycetes</taxon>
        <taxon>Mycobacteriales</taxon>
        <taxon>Nocardiaceae</taxon>
        <taxon>Nocardia</taxon>
    </lineage>
</organism>
<feature type="domain" description="PPE" evidence="3">
    <location>
        <begin position="76"/>
        <end position="165"/>
    </location>
</feature>
<comment type="caution">
    <text evidence="4">The sequence shown here is derived from an EMBL/GenBank/DDBJ whole genome shotgun (WGS) entry which is preliminary data.</text>
</comment>
<feature type="compositionally biased region" description="Basic and acidic residues" evidence="2">
    <location>
        <begin position="403"/>
        <end position="413"/>
    </location>
</feature>